<name>A0ABN7HV28_9BURK</name>
<sequence>MLFIPFSGPVPHTKNALLLFLGSDTPDWTEIGERFKRWTAANVVPPRLFVLANLEAAKKLKDDFEAVGGSGTSIQVVSRLCDVWLFSYTGNGDISHVAEQNRLQIQGLDDLVVPAVDSLIKRELLAGGLVAAAPQGFYFSKLSSRNSSHFIRAESLLSCTASIELLAVRLLKSFRDYCNALPEVKVRILVDSMVIWPVAQALVSMRREKDAKRRYVIESFRSYDGLSDDSIEPGPAFVLISASTSGGLEQHLLERLGRKDVECYTVLGLESKVALNDDERKERQRKIIYTLPRHLTGPASLEGLRPLFETDVSEVPPGCESVRIIGERFLNQNFKPKPVRLAHKALEDGRKTTLAQLSADKLVLVARRRQERMFWSLSFDIERLVNKYCIDDVSGECLLRSWLINYAAAGNMVVVYPADVLESGRPGEGEAKRMAMRTRDLLLEKSPGAEVRLVNSKDLERPSEELKSFIVHAGVVIVAPILGNGFTFKRVSAALRAIQPKGPRLYIALTVLAESQARLNELRTDLQMNGDESAYHFKAAIQLAIGKIDQDIDWHGESQLVSRVLTACGEDGVPVPPFLVGRLKDFRAGNGLNGSVALMPSYSGQPPAMSPGFLLWRSKATLSGHELNAGVFLTVAVFLEACRTAASKDSDTSLISGLFQQTLIAPANFTRFNDPAIQAALLRAAYKSELNFSSSPDLSSDMQRLVMRLIDLYDAPAGEALPEFLLALAMGRLTLAREHMKELLPEAAKLPGWLRYLAEELPGWSAVKDEASVNVA</sequence>
<dbReference type="EMBL" id="CAJHCP010000007">
    <property type="protein sequence ID" value="CAD6539306.1"/>
    <property type="molecule type" value="Genomic_DNA"/>
</dbReference>
<proteinExistence type="predicted"/>
<comment type="caution">
    <text evidence="1">The sequence shown here is derived from an EMBL/GenBank/DDBJ whole genome shotgun (WGS) entry which is preliminary data.</text>
</comment>
<evidence type="ECO:0000313" key="2">
    <source>
        <dbReference type="Proteomes" id="UP000598032"/>
    </source>
</evidence>
<dbReference type="RefSeq" id="WP_201643398.1">
    <property type="nucleotide sequence ID" value="NZ_CAJHCP010000007.1"/>
</dbReference>
<organism evidence="1 2">
    <name type="scientific">Paraburkholderia metrosideri</name>
    <dbReference type="NCBI Taxonomy" id="580937"/>
    <lineage>
        <taxon>Bacteria</taxon>
        <taxon>Pseudomonadati</taxon>
        <taxon>Pseudomonadota</taxon>
        <taxon>Betaproteobacteria</taxon>
        <taxon>Burkholderiales</taxon>
        <taxon>Burkholderiaceae</taxon>
        <taxon>Paraburkholderia</taxon>
    </lineage>
</organism>
<dbReference type="Proteomes" id="UP000598032">
    <property type="component" value="Unassembled WGS sequence"/>
</dbReference>
<gene>
    <name evidence="1" type="ORF">LMG28140_03357</name>
</gene>
<accession>A0ABN7HV28</accession>
<keyword evidence="2" id="KW-1185">Reference proteome</keyword>
<protein>
    <recommendedName>
        <fullName evidence="3">SIR2-like domain-containing protein</fullName>
    </recommendedName>
</protein>
<evidence type="ECO:0000313" key="1">
    <source>
        <dbReference type="EMBL" id="CAD6539306.1"/>
    </source>
</evidence>
<reference evidence="1 2" key="1">
    <citation type="submission" date="2020-10" db="EMBL/GenBank/DDBJ databases">
        <authorList>
            <person name="Peeters C."/>
        </authorList>
    </citation>
    <scope>NUCLEOTIDE SEQUENCE [LARGE SCALE GENOMIC DNA]</scope>
    <source>
        <strain evidence="1 2">LMG 28140</strain>
    </source>
</reference>
<evidence type="ECO:0008006" key="3">
    <source>
        <dbReference type="Google" id="ProtNLM"/>
    </source>
</evidence>